<dbReference type="SUPFAM" id="SSF48726">
    <property type="entry name" value="Immunoglobulin"/>
    <property type="match status" value="3"/>
</dbReference>
<protein>
    <submittedName>
        <fullName evidence="2">Si:dkey-33i11.1</fullName>
    </submittedName>
</protein>
<reference evidence="2" key="1">
    <citation type="submission" date="2025-08" db="UniProtKB">
        <authorList>
            <consortium name="Ensembl"/>
        </authorList>
    </citation>
    <scope>IDENTIFICATION</scope>
</reference>
<dbReference type="AlphaFoldDB" id="A0A672S3G9"/>
<dbReference type="Pfam" id="PF07686">
    <property type="entry name" value="V-set"/>
    <property type="match status" value="1"/>
</dbReference>
<dbReference type="OMA" id="VENFTWH"/>
<dbReference type="InterPro" id="IPR013106">
    <property type="entry name" value="Ig_V-set"/>
</dbReference>
<dbReference type="Ensembl" id="ENSSGRT00000102426.1">
    <property type="protein sequence ID" value="ENSSGRP00000096268.1"/>
    <property type="gene ID" value="ENSSGRG00000048097.1"/>
</dbReference>
<dbReference type="PROSITE" id="PS50835">
    <property type="entry name" value="IG_LIKE"/>
    <property type="match status" value="2"/>
</dbReference>
<dbReference type="Pfam" id="PF13895">
    <property type="entry name" value="Ig_2"/>
    <property type="match status" value="1"/>
</dbReference>
<evidence type="ECO:0000259" key="1">
    <source>
        <dbReference type="PROSITE" id="PS50835"/>
    </source>
</evidence>
<dbReference type="Proteomes" id="UP000472262">
    <property type="component" value="Unassembled WGS sequence"/>
</dbReference>
<dbReference type="InterPro" id="IPR036179">
    <property type="entry name" value="Ig-like_dom_sf"/>
</dbReference>
<dbReference type="Pfam" id="PF13927">
    <property type="entry name" value="Ig_3"/>
    <property type="match status" value="1"/>
</dbReference>
<dbReference type="PANTHER" id="PTHR46013:SF8">
    <property type="entry name" value="B-CELL RECEPTOR CD22-RELATED"/>
    <property type="match status" value="1"/>
</dbReference>
<dbReference type="InterPro" id="IPR003598">
    <property type="entry name" value="Ig_sub2"/>
</dbReference>
<dbReference type="InParanoid" id="A0A672S3G9"/>
<sequence>VIYIVLIFGEGKWLVYFSRTDICVWAGTTVTLPCRYDYPSPYSSTQVMWFHISAEGRRDVAYHTDGNLLSPSYRDRIKYMGGHKRCSLQITNAKLSDAGTYHFRFETDNQQGRWTSPDAITLSVTGQPLRNTLVTTKQQPEAVGEGDSVTLTCSSDGAPPAESFTWFKEGESGSLPDSFKPELRLWSLDYRDHGEYFCVARNPLGTDRSRPLLLNVTYAPKNTSVLARPSTVIEAGSSLTLTCISQANPAVENYTWHRINAADAWETRSGPSYTIAEVSPGASGQYYCKARNRIGAHSSAVLTVKVRGQCITHSRAANQSIRMISEGSCDTKSWSKNAANSALYKTT</sequence>
<keyword evidence="3" id="KW-1185">Reference proteome</keyword>
<dbReference type="InterPro" id="IPR013783">
    <property type="entry name" value="Ig-like_fold"/>
</dbReference>
<feature type="domain" description="Ig-like" evidence="1">
    <location>
        <begin position="220"/>
        <end position="303"/>
    </location>
</feature>
<dbReference type="PANTHER" id="PTHR46013">
    <property type="entry name" value="VASCULAR CELL ADHESION MOLECULE 1"/>
    <property type="match status" value="1"/>
</dbReference>
<dbReference type="InterPro" id="IPR003599">
    <property type="entry name" value="Ig_sub"/>
</dbReference>
<reference evidence="2" key="2">
    <citation type="submission" date="2025-09" db="UniProtKB">
        <authorList>
            <consortium name="Ensembl"/>
        </authorList>
    </citation>
    <scope>IDENTIFICATION</scope>
</reference>
<organism evidence="2 3">
    <name type="scientific">Sinocyclocheilus grahami</name>
    <name type="common">Dianchi golden-line fish</name>
    <name type="synonym">Barbus grahami</name>
    <dbReference type="NCBI Taxonomy" id="75366"/>
    <lineage>
        <taxon>Eukaryota</taxon>
        <taxon>Metazoa</taxon>
        <taxon>Chordata</taxon>
        <taxon>Craniata</taxon>
        <taxon>Vertebrata</taxon>
        <taxon>Euteleostomi</taxon>
        <taxon>Actinopterygii</taxon>
        <taxon>Neopterygii</taxon>
        <taxon>Teleostei</taxon>
        <taxon>Ostariophysi</taxon>
        <taxon>Cypriniformes</taxon>
        <taxon>Cyprinidae</taxon>
        <taxon>Cyprininae</taxon>
        <taxon>Sinocyclocheilus</taxon>
    </lineage>
</organism>
<evidence type="ECO:0000313" key="2">
    <source>
        <dbReference type="Ensembl" id="ENSSGRP00000096268.1"/>
    </source>
</evidence>
<accession>A0A672S3G9</accession>
<dbReference type="InterPro" id="IPR007110">
    <property type="entry name" value="Ig-like_dom"/>
</dbReference>
<proteinExistence type="predicted"/>
<dbReference type="SMART" id="SM00409">
    <property type="entry name" value="IG"/>
    <property type="match status" value="3"/>
</dbReference>
<evidence type="ECO:0000313" key="3">
    <source>
        <dbReference type="Proteomes" id="UP000472262"/>
    </source>
</evidence>
<feature type="domain" description="Ig-like" evidence="1">
    <location>
        <begin position="117"/>
        <end position="217"/>
    </location>
</feature>
<name>A0A672S3G9_SINGR</name>
<dbReference type="SMART" id="SM00408">
    <property type="entry name" value="IGc2"/>
    <property type="match status" value="3"/>
</dbReference>
<dbReference type="Gene3D" id="2.60.40.10">
    <property type="entry name" value="Immunoglobulins"/>
    <property type="match status" value="3"/>
</dbReference>